<dbReference type="FunFam" id="1.20.1310.10:FF:000014">
    <property type="entry name" value="Cullin 5"/>
    <property type="match status" value="1"/>
</dbReference>
<evidence type="ECO:0000256" key="6">
    <source>
        <dbReference type="ARBA" id="ARBA00040451"/>
    </source>
</evidence>
<dbReference type="FunFam" id="1.10.10.10:FF:000503">
    <property type="entry name" value="Cullin-1"/>
    <property type="match status" value="1"/>
</dbReference>
<dbReference type="InterPro" id="IPR001373">
    <property type="entry name" value="Cullin_N"/>
</dbReference>
<dbReference type="Pfam" id="PF00888">
    <property type="entry name" value="Cullin"/>
    <property type="match status" value="1"/>
</dbReference>
<dbReference type="SMART" id="SM00182">
    <property type="entry name" value="CULLIN"/>
    <property type="match status" value="1"/>
</dbReference>
<dbReference type="PROSITE" id="PS50069">
    <property type="entry name" value="CULLIN_2"/>
    <property type="match status" value="1"/>
</dbReference>
<dbReference type="OrthoDB" id="27073at2759"/>
<comment type="pathway">
    <text evidence="1">Protein modification; protein ubiquitination.</text>
</comment>
<dbReference type="InterPro" id="IPR016158">
    <property type="entry name" value="Cullin_homology"/>
</dbReference>
<dbReference type="Pfam" id="PF26557">
    <property type="entry name" value="Cullin_AB"/>
    <property type="match status" value="1"/>
</dbReference>
<evidence type="ECO:0000256" key="3">
    <source>
        <dbReference type="ARBA" id="ARBA00022499"/>
    </source>
</evidence>
<proteinExistence type="inferred from homology"/>
<dbReference type="Gene3D" id="3.30.230.130">
    <property type="entry name" value="Cullin, Chain C, Domain 2"/>
    <property type="match status" value="1"/>
</dbReference>
<dbReference type="InterPro" id="IPR016159">
    <property type="entry name" value="Cullin_repeat-like_dom_sf"/>
</dbReference>
<evidence type="ECO:0000313" key="10">
    <source>
        <dbReference type="EMBL" id="KAJ0988374.1"/>
    </source>
</evidence>
<dbReference type="SMART" id="SM00884">
    <property type="entry name" value="Cullin_Nedd8"/>
    <property type="match status" value="1"/>
</dbReference>
<dbReference type="AlphaFoldDB" id="A0A9D5DBW8"/>
<evidence type="ECO:0000313" key="11">
    <source>
        <dbReference type="Proteomes" id="UP001085076"/>
    </source>
</evidence>
<organism evidence="10 11">
    <name type="scientific">Dioscorea zingiberensis</name>
    <dbReference type="NCBI Taxonomy" id="325984"/>
    <lineage>
        <taxon>Eukaryota</taxon>
        <taxon>Viridiplantae</taxon>
        <taxon>Streptophyta</taxon>
        <taxon>Embryophyta</taxon>
        <taxon>Tracheophyta</taxon>
        <taxon>Spermatophyta</taxon>
        <taxon>Magnoliopsida</taxon>
        <taxon>Liliopsida</taxon>
        <taxon>Dioscoreales</taxon>
        <taxon>Dioscoreaceae</taxon>
        <taxon>Dioscorea</taxon>
    </lineage>
</organism>
<dbReference type="SUPFAM" id="SSF75632">
    <property type="entry name" value="Cullin homology domain"/>
    <property type="match status" value="1"/>
</dbReference>
<dbReference type="InterPro" id="IPR045093">
    <property type="entry name" value="Cullin"/>
</dbReference>
<dbReference type="InterPro" id="IPR019559">
    <property type="entry name" value="Cullin_neddylation_domain"/>
</dbReference>
<evidence type="ECO:0000259" key="9">
    <source>
        <dbReference type="PROSITE" id="PS50069"/>
    </source>
</evidence>
<dbReference type="Pfam" id="PF10557">
    <property type="entry name" value="Cullin_Nedd8"/>
    <property type="match status" value="1"/>
</dbReference>
<dbReference type="SUPFAM" id="SSF46785">
    <property type="entry name" value="Winged helix' DNA-binding domain"/>
    <property type="match status" value="1"/>
</dbReference>
<dbReference type="SUPFAM" id="SSF74788">
    <property type="entry name" value="Cullin repeat-like"/>
    <property type="match status" value="1"/>
</dbReference>
<gene>
    <name evidence="10" type="ORF">J5N97_006730</name>
</gene>
<dbReference type="InterPro" id="IPR036317">
    <property type="entry name" value="Cullin_homology_sf"/>
</dbReference>
<keyword evidence="3" id="KW-1017">Isopeptide bond</keyword>
<evidence type="ECO:0000256" key="1">
    <source>
        <dbReference type="ARBA" id="ARBA00004906"/>
    </source>
</evidence>
<evidence type="ECO:0000256" key="7">
    <source>
        <dbReference type="PROSITE-ProRule" id="PRU00330"/>
    </source>
</evidence>
<keyword evidence="4" id="KW-0833">Ubl conjugation pathway</keyword>
<evidence type="ECO:0000256" key="5">
    <source>
        <dbReference type="ARBA" id="ARBA00022843"/>
    </source>
</evidence>
<comment type="similarity">
    <text evidence="2 7 8">Belongs to the cullin family.</text>
</comment>
<dbReference type="GO" id="GO:0006511">
    <property type="term" value="P:ubiquitin-dependent protein catabolic process"/>
    <property type="evidence" value="ECO:0007669"/>
    <property type="project" value="InterPro"/>
</dbReference>
<sequence length="736" mass="85484">MEEVVTTMTEAFKELCIEGPFNIEKSMSLYNEVYSFCVNDSNRCSIMYSKRCSIMYSMYGDLLKEYIHGTLLQSLRLKLGEFFLKELATRWEHYKDVTRRLSSCFRYLERYYIPQNSIPTLSDVGIDCFNDMVYEQMRAIASPAVISLIGKERDGMKIDRDLVNGVRDIFVELGKGSMDLYEKDFEQPMLDDARDYYSRKASMWISECSCPEFMVKVEESLIREEERGRCYMHPICSTTEKKLVSRVENELLVVHETELLVKEGSGLKSLLRDNKVDDLARMYRLFSRVRDGLKPISIVFKEHVICEGMALVKQAAGDEASKKMENKDHVAEGLLQEAQVLLIGRFIELHDKCLVYVRDCFQNDTLFFRVLKKGFEVFCNKSIAGTSPAESLAVYCDFILKKRGHGLTDDTFEHVVKLFAHFNEKDLFAEFHRKKLARRLLFDKDSDEHEKCLIAKLKQQCGGPFTSKMEGMVKDLTISRDMQKSFEEFIQSNSEANPGIDLTVTVLTTGPWPSYKTCNLNLPPEMLRCVQVFKEFYQSRTKRRRLSWVYSLGTCNIIGHFEPKTMELLVNTFQAAALLLFNSSNRMSYSEIKDQLGLTDEDVNRVLHSLSCAKYKILNKEPDSKNISETDYFSFNSKFTDRMRRIKVPLPQVDERKKVVEGVAKDRRFAVDAAIVRIMKHHKVLGHQQLMSECAEYLGRTFKPDFKLIKKRIEDLMGREYLERDANEHNVYRYIA</sequence>
<accession>A0A9D5DBW8</accession>
<dbReference type="InterPro" id="IPR059120">
    <property type="entry name" value="Cullin-like_AB"/>
</dbReference>
<evidence type="ECO:0000256" key="4">
    <source>
        <dbReference type="ARBA" id="ARBA00022786"/>
    </source>
</evidence>
<dbReference type="Gene3D" id="1.20.1310.10">
    <property type="entry name" value="Cullin Repeats"/>
    <property type="match status" value="4"/>
</dbReference>
<name>A0A9D5DBW8_9LILI</name>
<dbReference type="EMBL" id="JAGGNH010000001">
    <property type="protein sequence ID" value="KAJ0988374.1"/>
    <property type="molecule type" value="Genomic_DNA"/>
</dbReference>
<dbReference type="Gene3D" id="1.10.10.10">
    <property type="entry name" value="Winged helix-like DNA-binding domain superfamily/Winged helix DNA-binding domain"/>
    <property type="match status" value="1"/>
</dbReference>
<dbReference type="Proteomes" id="UP001085076">
    <property type="component" value="Miscellaneous, Linkage group lg01"/>
</dbReference>
<dbReference type="PANTHER" id="PTHR11932">
    <property type="entry name" value="CULLIN"/>
    <property type="match status" value="1"/>
</dbReference>
<dbReference type="InterPro" id="IPR036388">
    <property type="entry name" value="WH-like_DNA-bd_sf"/>
</dbReference>
<keyword evidence="11" id="KW-1185">Reference proteome</keyword>
<reference evidence="10" key="2">
    <citation type="journal article" date="2022" name="Hortic Res">
        <title>The genome of Dioscorea zingiberensis sheds light on the biosynthesis, origin and evolution of the medicinally important diosgenin saponins.</title>
        <authorList>
            <person name="Li Y."/>
            <person name="Tan C."/>
            <person name="Li Z."/>
            <person name="Guo J."/>
            <person name="Li S."/>
            <person name="Chen X."/>
            <person name="Wang C."/>
            <person name="Dai X."/>
            <person name="Yang H."/>
            <person name="Song W."/>
            <person name="Hou L."/>
            <person name="Xu J."/>
            <person name="Tong Z."/>
            <person name="Xu A."/>
            <person name="Yuan X."/>
            <person name="Wang W."/>
            <person name="Yang Q."/>
            <person name="Chen L."/>
            <person name="Sun Z."/>
            <person name="Wang K."/>
            <person name="Pan B."/>
            <person name="Chen J."/>
            <person name="Bao Y."/>
            <person name="Liu F."/>
            <person name="Qi X."/>
            <person name="Gang D.R."/>
            <person name="Wen J."/>
            <person name="Li J."/>
        </authorList>
    </citation>
    <scope>NUCLEOTIDE SEQUENCE</scope>
    <source>
        <strain evidence="10">Dzin_1.0</strain>
    </source>
</reference>
<evidence type="ECO:0000256" key="2">
    <source>
        <dbReference type="ARBA" id="ARBA00006019"/>
    </source>
</evidence>
<reference evidence="10" key="1">
    <citation type="submission" date="2021-03" db="EMBL/GenBank/DDBJ databases">
        <authorList>
            <person name="Li Z."/>
            <person name="Yang C."/>
        </authorList>
    </citation>
    <scope>NUCLEOTIDE SEQUENCE</scope>
    <source>
        <strain evidence="10">Dzin_1.0</strain>
        <tissue evidence="10">Leaf</tissue>
    </source>
</reference>
<protein>
    <recommendedName>
        <fullName evidence="6">Cullin-5</fullName>
    </recommendedName>
</protein>
<comment type="caution">
    <text evidence="10">The sequence shown here is derived from an EMBL/GenBank/DDBJ whole genome shotgun (WGS) entry which is preliminary data.</text>
</comment>
<keyword evidence="5" id="KW-0832">Ubl conjugation</keyword>
<evidence type="ECO:0000256" key="8">
    <source>
        <dbReference type="RuleBase" id="RU003829"/>
    </source>
</evidence>
<dbReference type="GO" id="GO:0031625">
    <property type="term" value="F:ubiquitin protein ligase binding"/>
    <property type="evidence" value="ECO:0007669"/>
    <property type="project" value="InterPro"/>
</dbReference>
<dbReference type="InterPro" id="IPR036390">
    <property type="entry name" value="WH_DNA-bd_sf"/>
</dbReference>
<feature type="domain" description="Cullin family profile" evidence="9">
    <location>
        <begin position="387"/>
        <end position="611"/>
    </location>
</feature>